<dbReference type="Gene3D" id="3.30.565.10">
    <property type="entry name" value="Histidine kinase-like ATPase, C-terminal domain"/>
    <property type="match status" value="1"/>
</dbReference>
<proteinExistence type="predicted"/>
<dbReference type="PANTHER" id="PTHR44936:SF10">
    <property type="entry name" value="SENSOR PROTEIN RSTB"/>
    <property type="match status" value="1"/>
</dbReference>
<dbReference type="GO" id="GO:0005886">
    <property type="term" value="C:plasma membrane"/>
    <property type="evidence" value="ECO:0007669"/>
    <property type="project" value="UniProtKB-SubCell"/>
</dbReference>
<dbReference type="PANTHER" id="PTHR44936">
    <property type="entry name" value="SENSOR PROTEIN CREC"/>
    <property type="match status" value="1"/>
</dbReference>
<dbReference type="InterPro" id="IPR036097">
    <property type="entry name" value="HisK_dim/P_sf"/>
</dbReference>
<dbReference type="SUPFAM" id="SSF55874">
    <property type="entry name" value="ATPase domain of HSP90 chaperone/DNA topoisomerase II/histidine kinase"/>
    <property type="match status" value="1"/>
</dbReference>
<evidence type="ECO:0000256" key="4">
    <source>
        <dbReference type="ARBA" id="ARBA00022475"/>
    </source>
</evidence>
<dbReference type="InterPro" id="IPR050980">
    <property type="entry name" value="2C_sensor_his_kinase"/>
</dbReference>
<dbReference type="InterPro" id="IPR005467">
    <property type="entry name" value="His_kinase_dom"/>
</dbReference>
<evidence type="ECO:0000256" key="3">
    <source>
        <dbReference type="ARBA" id="ARBA00012438"/>
    </source>
</evidence>
<keyword evidence="8 13" id="KW-0418">Kinase</keyword>
<dbReference type="GO" id="GO:0005524">
    <property type="term" value="F:ATP binding"/>
    <property type="evidence" value="ECO:0007669"/>
    <property type="project" value="UniProtKB-KW"/>
</dbReference>
<dbReference type="OrthoDB" id="9804645at2"/>
<comment type="catalytic activity">
    <reaction evidence="1">
        <text>ATP + protein L-histidine = ADP + protein N-phospho-L-histidine.</text>
        <dbReference type="EC" id="2.7.13.3"/>
    </reaction>
</comment>
<keyword evidence="14" id="KW-1185">Reference proteome</keyword>
<keyword evidence="10" id="KW-1133">Transmembrane helix</keyword>
<accession>A0A502L0Z4</accession>
<comment type="caution">
    <text evidence="13">The sequence shown here is derived from an EMBL/GenBank/DDBJ whole genome shotgun (WGS) entry which is preliminary data.</text>
</comment>
<organism evidence="13 14">
    <name type="scientific">Litorilituus lipolyticus</name>
    <dbReference type="NCBI Taxonomy" id="2491017"/>
    <lineage>
        <taxon>Bacteria</taxon>
        <taxon>Pseudomonadati</taxon>
        <taxon>Pseudomonadota</taxon>
        <taxon>Gammaproteobacteria</taxon>
        <taxon>Alteromonadales</taxon>
        <taxon>Colwelliaceae</taxon>
        <taxon>Litorilituus</taxon>
    </lineage>
</organism>
<name>A0A502L0Z4_9GAMM</name>
<evidence type="ECO:0000256" key="9">
    <source>
        <dbReference type="ARBA" id="ARBA00022840"/>
    </source>
</evidence>
<comment type="subcellular location">
    <subcellularLocation>
        <location evidence="2">Cell membrane</location>
        <topology evidence="2">Multi-pass membrane protein</topology>
    </subcellularLocation>
</comment>
<dbReference type="PROSITE" id="PS50109">
    <property type="entry name" value="HIS_KIN"/>
    <property type="match status" value="1"/>
</dbReference>
<evidence type="ECO:0000256" key="7">
    <source>
        <dbReference type="ARBA" id="ARBA00022741"/>
    </source>
</evidence>
<evidence type="ECO:0000313" key="14">
    <source>
        <dbReference type="Proteomes" id="UP000315303"/>
    </source>
</evidence>
<evidence type="ECO:0000256" key="2">
    <source>
        <dbReference type="ARBA" id="ARBA00004651"/>
    </source>
</evidence>
<dbReference type="SUPFAM" id="SSF47384">
    <property type="entry name" value="Homodimeric domain of signal transducing histidine kinase"/>
    <property type="match status" value="1"/>
</dbReference>
<evidence type="ECO:0000256" key="1">
    <source>
        <dbReference type="ARBA" id="ARBA00000085"/>
    </source>
</evidence>
<dbReference type="PROSITE" id="PS50885">
    <property type="entry name" value="HAMP"/>
    <property type="match status" value="1"/>
</dbReference>
<keyword evidence="9" id="KW-0067">ATP-binding</keyword>
<feature type="domain" description="HAMP" evidence="12">
    <location>
        <begin position="157"/>
        <end position="209"/>
    </location>
</feature>
<feature type="domain" description="Histidine kinase" evidence="11">
    <location>
        <begin position="217"/>
        <end position="427"/>
    </location>
</feature>
<dbReference type="InterPro" id="IPR036890">
    <property type="entry name" value="HATPase_C_sf"/>
</dbReference>
<evidence type="ECO:0000259" key="11">
    <source>
        <dbReference type="PROSITE" id="PS50109"/>
    </source>
</evidence>
<gene>
    <name evidence="13" type="ORF">EPA86_06670</name>
</gene>
<evidence type="ECO:0000256" key="6">
    <source>
        <dbReference type="ARBA" id="ARBA00022679"/>
    </source>
</evidence>
<keyword evidence="10" id="KW-0472">Membrane</keyword>
<feature type="transmembrane region" description="Helical" evidence="10">
    <location>
        <begin position="138"/>
        <end position="158"/>
    </location>
</feature>
<dbReference type="InterPro" id="IPR003660">
    <property type="entry name" value="HAMP_dom"/>
</dbReference>
<sequence>MMLGRSFFNLYFFIISTFIVFSWALDEVWNSYLEQDVESYTGYKTMLVALGDYVKKHPMDEWEEIVQKAGERYELPLKLMTLDEVKSVDHTNHHQLINNNTHIYYDDSMVVLDYLVDGTEFVITLGPADMPTRPRVKATYRVIILASFGVIIFIWLWPMSRDLELLKKATKDFGQGNFDATAPAAKSTMIAPMISSFNMMAMRIKRLIGAHKELTSAVSHELRTPLARTKFALQMLENVKDVEKRNKYQQQITNDVRELEELINEMLLYASFDNDKPQLNIVGTDITELIEAQVASHDQFANAINFVNESPKLNALCDSHFIDRALNNYISNAIKYGNGEVRITLSTKDGMCTICVEDGGEGVSDEFKSVIFDAFSRGDQSRNRETGGFGLGLAIVARIMEWHKGFASISDSELGGAAFKLTWPIKGN</sequence>
<dbReference type="InterPro" id="IPR003594">
    <property type="entry name" value="HATPase_dom"/>
</dbReference>
<dbReference type="PRINTS" id="PR00344">
    <property type="entry name" value="BCTRLSENSOR"/>
</dbReference>
<evidence type="ECO:0000313" key="13">
    <source>
        <dbReference type="EMBL" id="TPH16489.1"/>
    </source>
</evidence>
<dbReference type="SMART" id="SM00388">
    <property type="entry name" value="HisKA"/>
    <property type="match status" value="1"/>
</dbReference>
<keyword evidence="10" id="KW-0812">Transmembrane</keyword>
<dbReference type="Gene3D" id="1.10.287.130">
    <property type="match status" value="1"/>
</dbReference>
<evidence type="ECO:0000256" key="5">
    <source>
        <dbReference type="ARBA" id="ARBA00022553"/>
    </source>
</evidence>
<evidence type="ECO:0000256" key="8">
    <source>
        <dbReference type="ARBA" id="ARBA00022777"/>
    </source>
</evidence>
<dbReference type="Proteomes" id="UP000315303">
    <property type="component" value="Unassembled WGS sequence"/>
</dbReference>
<evidence type="ECO:0000259" key="12">
    <source>
        <dbReference type="PROSITE" id="PS50885"/>
    </source>
</evidence>
<reference evidence="13 14" key="1">
    <citation type="submission" date="2019-01" db="EMBL/GenBank/DDBJ databases">
        <title>Litorilituus lipolytica sp. nov., isolated from intertidal sand of the Yellow Sea in China.</title>
        <authorList>
            <person name="Liu A."/>
        </authorList>
    </citation>
    <scope>NUCLEOTIDE SEQUENCE [LARGE SCALE GENOMIC DNA]</scope>
    <source>
        <strain evidence="13 14">RZ04</strain>
    </source>
</reference>
<dbReference type="AlphaFoldDB" id="A0A502L0Z4"/>
<keyword evidence="5" id="KW-0597">Phosphoprotein</keyword>
<keyword evidence="6" id="KW-0808">Transferase</keyword>
<dbReference type="InterPro" id="IPR003661">
    <property type="entry name" value="HisK_dim/P_dom"/>
</dbReference>
<dbReference type="GO" id="GO:0000155">
    <property type="term" value="F:phosphorelay sensor kinase activity"/>
    <property type="evidence" value="ECO:0007669"/>
    <property type="project" value="InterPro"/>
</dbReference>
<dbReference type="EMBL" id="SAWY01000013">
    <property type="protein sequence ID" value="TPH16489.1"/>
    <property type="molecule type" value="Genomic_DNA"/>
</dbReference>
<dbReference type="SMART" id="SM00387">
    <property type="entry name" value="HATPase_c"/>
    <property type="match status" value="1"/>
</dbReference>
<dbReference type="Pfam" id="PF02518">
    <property type="entry name" value="HATPase_c"/>
    <property type="match status" value="1"/>
</dbReference>
<dbReference type="Pfam" id="PF00512">
    <property type="entry name" value="HisKA"/>
    <property type="match status" value="1"/>
</dbReference>
<dbReference type="CDD" id="cd00082">
    <property type="entry name" value="HisKA"/>
    <property type="match status" value="1"/>
</dbReference>
<dbReference type="EC" id="2.7.13.3" evidence="3"/>
<evidence type="ECO:0000256" key="10">
    <source>
        <dbReference type="SAM" id="Phobius"/>
    </source>
</evidence>
<feature type="transmembrane region" description="Helical" evidence="10">
    <location>
        <begin position="7"/>
        <end position="25"/>
    </location>
</feature>
<protein>
    <recommendedName>
        <fullName evidence="3">histidine kinase</fullName>
        <ecNumber evidence="3">2.7.13.3</ecNumber>
    </recommendedName>
</protein>
<keyword evidence="7" id="KW-0547">Nucleotide-binding</keyword>
<keyword evidence="4" id="KW-1003">Cell membrane</keyword>
<dbReference type="InterPro" id="IPR004358">
    <property type="entry name" value="Sig_transdc_His_kin-like_C"/>
</dbReference>